<protein>
    <submittedName>
        <fullName evidence="2">Delta(3,5)-Delta(2,4)-dienoyl-CoA isomerase</fullName>
    </submittedName>
</protein>
<dbReference type="GO" id="GO:0016853">
    <property type="term" value="F:isomerase activity"/>
    <property type="evidence" value="ECO:0007669"/>
    <property type="project" value="UniProtKB-KW"/>
</dbReference>
<keyword evidence="1" id="KW-0472">Membrane</keyword>
<dbReference type="EMBL" id="GEEE01001232">
    <property type="protein sequence ID" value="JAP61993.1"/>
    <property type="molecule type" value="Transcribed_RNA"/>
</dbReference>
<gene>
    <name evidence="2" type="primary">ECH1</name>
    <name evidence="2" type="ORF">TR105186</name>
</gene>
<keyword evidence="1" id="KW-1133">Transmembrane helix</keyword>
<keyword evidence="1" id="KW-0812">Transmembrane</keyword>
<keyword evidence="2" id="KW-0413">Isomerase</keyword>
<evidence type="ECO:0000256" key="1">
    <source>
        <dbReference type="SAM" id="Phobius"/>
    </source>
</evidence>
<feature type="transmembrane region" description="Helical" evidence="1">
    <location>
        <begin position="60"/>
        <end position="83"/>
    </location>
</feature>
<feature type="transmembrane region" description="Helical" evidence="1">
    <location>
        <begin position="36"/>
        <end position="54"/>
    </location>
</feature>
<sequence>MMGEDQRTICLYEASLSNQLPMTFNCTSNQSWRNRIIYSIGALNLNFTLFFRLPECPTPSGVLILSSLGLADAWFTIIIAPVIKGVSGRLHRQCHSRVDVEQ</sequence>
<evidence type="ECO:0000313" key="2">
    <source>
        <dbReference type="EMBL" id="JAP61993.1"/>
    </source>
</evidence>
<dbReference type="EMBL" id="GEEE01022197">
    <property type="protein sequence ID" value="JAP41028.1"/>
    <property type="molecule type" value="Transcribed_RNA"/>
</dbReference>
<accession>A0A0V0J8M1</accession>
<name>A0A0V0J8M1_SCHSO</name>
<proteinExistence type="predicted"/>
<reference evidence="2" key="1">
    <citation type="submission" date="2016-01" db="EMBL/GenBank/DDBJ databases">
        <title>Reference transcriptome for the parasite Schistocephalus solidus: insights into the molecular evolution of parasitism.</title>
        <authorList>
            <person name="Hebert F.O."/>
            <person name="Grambauer S."/>
            <person name="Barber I."/>
            <person name="Landry C.R."/>
            <person name="Aubin-Horth N."/>
        </authorList>
    </citation>
    <scope>NUCLEOTIDE SEQUENCE</scope>
</reference>
<dbReference type="AlphaFoldDB" id="A0A0V0J8M1"/>
<organism evidence="2">
    <name type="scientific">Schistocephalus solidus</name>
    <name type="common">Tapeworm</name>
    <dbReference type="NCBI Taxonomy" id="70667"/>
    <lineage>
        <taxon>Eukaryota</taxon>
        <taxon>Metazoa</taxon>
        <taxon>Spiralia</taxon>
        <taxon>Lophotrochozoa</taxon>
        <taxon>Platyhelminthes</taxon>
        <taxon>Cestoda</taxon>
        <taxon>Eucestoda</taxon>
        <taxon>Diphyllobothriidea</taxon>
        <taxon>Diphyllobothriidae</taxon>
        <taxon>Schistocephalus</taxon>
    </lineage>
</organism>